<dbReference type="RefSeq" id="WP_142065312.1">
    <property type="nucleotide sequence ID" value="NZ_VFPA01000009.1"/>
</dbReference>
<dbReference type="Pfam" id="PF12846">
    <property type="entry name" value="AAA_10"/>
    <property type="match status" value="1"/>
</dbReference>
<dbReference type="InterPro" id="IPR027417">
    <property type="entry name" value="P-loop_NTPase"/>
</dbReference>
<comment type="caution">
    <text evidence="2">The sequence shown here is derived from an EMBL/GenBank/DDBJ whole genome shotgun (WGS) entry which is preliminary data.</text>
</comment>
<keyword evidence="3" id="KW-1185">Reference proteome</keyword>
<evidence type="ECO:0000313" key="2">
    <source>
        <dbReference type="EMBL" id="TQM01673.1"/>
    </source>
</evidence>
<sequence length="959" mass="103702">MKRSGQLRQTFERISAPPAVPRLITDGAEVTDDAVWVWAQIPPGSTYLLEDEDLTQATWETASAMGALLPPGAEYHIKIMWAPYSTEEYYDSWEAIQSVRAPGAGDYIELGARRITRNAEEGYFRRRIVLFGIRWPDTGPATPVDRASRAARQRLRSQYTAHKDAHERLVKIQADVDRWFAQLARSPLRGTAAPAGLIAWAYAREIRRAAVEVPDELSLAGPVLVDLMQGEVDPTNPNHVVVTDLKSGTRRYVSILSPAVNGFPVEELQIPGGEWLEILTELPGVEASVRGVSHGQTGSIALIDQGRKMTRSQAREAGTHGAQVPLEVSHADDALQMRRQEIQRRLDVMTTNHARWVVDASSPDELADRIAKLRDRYTGLVKLEVVPYVQGLLWQELLPGDRIRVPEFAQHQPARTLAGSWFHGGSAIGDSAGPYIGANLGSTPGPVQLHLVSRAASDRSRPTTIAFTGQSGSGKSTGLNMVTLGALAEGAWELLVDPKGDLGGVVDVAQQLLGVPVQVIDVLDPAASGTMDPMRFSPSVDLARSLTLDAMLGALSAEDRRRGEVVLETAIDNVLRAPRDQWSAQAVIAELTATPASRPHAATARELGGILALRAKQAHIRAVLGPLSRHAQPLMTGRGLVYLGLAGLDLPRHNPDPERWTVSERCSITTFRISLNYALQQSRNVRELKKLVALTELHLITGYPEGKAFVEWLARTGRALQTWLLLDTQAAADLAGLTGLVEQIVASFAFRADGRAEQDGQAALLKRPEPGPRLRQMQASLGTGEAIMLDRHGRLAPIRFDLMSEWISQALSTDAGEDTEDAVPTTHLTYQPGESTNAHDDRATVADTGANANPAEPGGRTTVGHTSAENRAHGDPAVDDTALDNAPALEDRAPVEASQPPAPTAPPPAPAEEGTPPARPQSTHSAPTTRSAAWRPPDDGVLDDEELEAVTSAQRSKER</sequence>
<reference evidence="2 3" key="1">
    <citation type="submission" date="2019-06" db="EMBL/GenBank/DDBJ databases">
        <title>Sequencing the genomes of 1000 actinobacteria strains.</title>
        <authorList>
            <person name="Klenk H.-P."/>
        </authorList>
    </citation>
    <scope>NUCLEOTIDE SEQUENCE [LARGE SCALE GENOMIC DNA]</scope>
    <source>
        <strain evidence="2 3">DSM 45301</strain>
    </source>
</reference>
<evidence type="ECO:0000313" key="3">
    <source>
        <dbReference type="Proteomes" id="UP000315677"/>
    </source>
</evidence>
<feature type="compositionally biased region" description="Pro residues" evidence="1">
    <location>
        <begin position="900"/>
        <end position="910"/>
    </location>
</feature>
<proteinExistence type="predicted"/>
<name>A0A543CX36_9PSEU</name>
<feature type="compositionally biased region" description="Polar residues" evidence="1">
    <location>
        <begin position="921"/>
        <end position="931"/>
    </location>
</feature>
<dbReference type="EMBL" id="VFPA01000009">
    <property type="protein sequence ID" value="TQM01673.1"/>
    <property type="molecule type" value="Genomic_DNA"/>
</dbReference>
<dbReference type="OrthoDB" id="3885223at2"/>
<dbReference type="Gene3D" id="3.40.50.300">
    <property type="entry name" value="P-loop containing nucleotide triphosphate hydrolases"/>
    <property type="match status" value="2"/>
</dbReference>
<gene>
    <name evidence="2" type="ORF">FB558_8574</name>
</gene>
<organism evidence="2 3">
    <name type="scientific">Pseudonocardia kunmingensis</name>
    <dbReference type="NCBI Taxonomy" id="630975"/>
    <lineage>
        <taxon>Bacteria</taxon>
        <taxon>Bacillati</taxon>
        <taxon>Actinomycetota</taxon>
        <taxon>Actinomycetes</taxon>
        <taxon>Pseudonocardiales</taxon>
        <taxon>Pseudonocardiaceae</taxon>
        <taxon>Pseudonocardia</taxon>
    </lineage>
</organism>
<dbReference type="AlphaFoldDB" id="A0A543CX36"/>
<accession>A0A543CX36</accession>
<feature type="region of interest" description="Disordered" evidence="1">
    <location>
        <begin position="847"/>
        <end position="959"/>
    </location>
</feature>
<dbReference type="SUPFAM" id="SSF52540">
    <property type="entry name" value="P-loop containing nucleoside triphosphate hydrolases"/>
    <property type="match status" value="1"/>
</dbReference>
<dbReference type="Proteomes" id="UP000315677">
    <property type="component" value="Unassembled WGS sequence"/>
</dbReference>
<evidence type="ECO:0000256" key="1">
    <source>
        <dbReference type="SAM" id="MobiDB-lite"/>
    </source>
</evidence>
<protein>
    <submittedName>
        <fullName evidence="2">AAA domain-containing protein</fullName>
    </submittedName>
</protein>